<gene>
    <name evidence="2" type="ORF">ACFQND_14360</name>
</gene>
<dbReference type="PANTHER" id="PTHR35841:SF1">
    <property type="entry name" value="PHOSPHONATES-BINDING PERIPLASMIC PROTEIN"/>
    <property type="match status" value="1"/>
</dbReference>
<dbReference type="Gene3D" id="3.40.190.10">
    <property type="entry name" value="Periplasmic binding protein-like II"/>
    <property type="match status" value="2"/>
</dbReference>
<name>A0ABW1U086_9BURK</name>
<reference evidence="3" key="1">
    <citation type="journal article" date="2019" name="Int. J. Syst. Evol. Microbiol.">
        <title>The Global Catalogue of Microorganisms (GCM) 10K type strain sequencing project: providing services to taxonomists for standard genome sequencing and annotation.</title>
        <authorList>
            <consortium name="The Broad Institute Genomics Platform"/>
            <consortium name="The Broad Institute Genome Sequencing Center for Infectious Disease"/>
            <person name="Wu L."/>
            <person name="Ma J."/>
        </authorList>
    </citation>
    <scope>NUCLEOTIDE SEQUENCE [LARGE SCALE GENOMIC DNA]</scope>
    <source>
        <strain evidence="3">CCUG 39402</strain>
    </source>
</reference>
<dbReference type="SUPFAM" id="SSF53850">
    <property type="entry name" value="Periplasmic binding protein-like II"/>
    <property type="match status" value="1"/>
</dbReference>
<dbReference type="Pfam" id="PF12974">
    <property type="entry name" value="Phosphonate-bd"/>
    <property type="match status" value="1"/>
</dbReference>
<proteinExistence type="predicted"/>
<organism evidence="2 3">
    <name type="scientific">Polaromonas aquatica</name>
    <dbReference type="NCBI Taxonomy" id="332657"/>
    <lineage>
        <taxon>Bacteria</taxon>
        <taxon>Pseudomonadati</taxon>
        <taxon>Pseudomonadota</taxon>
        <taxon>Betaproteobacteria</taxon>
        <taxon>Burkholderiales</taxon>
        <taxon>Comamonadaceae</taxon>
        <taxon>Polaromonas</taxon>
    </lineage>
</organism>
<dbReference type="Proteomes" id="UP001596270">
    <property type="component" value="Unassembled WGS sequence"/>
</dbReference>
<dbReference type="PANTHER" id="PTHR35841">
    <property type="entry name" value="PHOSPHONATES-BINDING PERIPLASMIC PROTEIN"/>
    <property type="match status" value="1"/>
</dbReference>
<dbReference type="EMBL" id="JBHSRS010000077">
    <property type="protein sequence ID" value="MFC6282407.1"/>
    <property type="molecule type" value="Genomic_DNA"/>
</dbReference>
<feature type="chain" id="PRO_5046911379" evidence="1">
    <location>
        <begin position="19"/>
        <end position="275"/>
    </location>
</feature>
<evidence type="ECO:0000313" key="3">
    <source>
        <dbReference type="Proteomes" id="UP001596270"/>
    </source>
</evidence>
<sequence>MHTRILAMLALGISISMAAGTARAQAQQLVLGISEGTSGGLDHAQVIAKYQGLAEVIGRAMKSKVSVVFAREFRQLEEGMQTGRFDFVMARPSDYPARGMRDYGYSYIASTKPDGQCFIIVPKGSALKTINDVKGQRIALPEQVAYMSRFCAAELRDKGILIGKENVQFVREQAAVGFYLDNRFADVGGVASYSGIAKKWEKDGGRILHKSVSQPYFPLVANKRVKPEQLKAIQLELLALPDSEAGKELLKRIGVEQFDTTSEPRMRELLKWLNL</sequence>
<evidence type="ECO:0000256" key="1">
    <source>
        <dbReference type="SAM" id="SignalP"/>
    </source>
</evidence>
<comment type="caution">
    <text evidence="2">The sequence shown here is derived from an EMBL/GenBank/DDBJ whole genome shotgun (WGS) entry which is preliminary data.</text>
</comment>
<protein>
    <submittedName>
        <fullName evidence="2">Phosphate/phosphite/phosphonate ABC transporter substrate-binding protein</fullName>
    </submittedName>
</protein>
<feature type="signal peptide" evidence="1">
    <location>
        <begin position="1"/>
        <end position="18"/>
    </location>
</feature>
<evidence type="ECO:0000313" key="2">
    <source>
        <dbReference type="EMBL" id="MFC6282407.1"/>
    </source>
</evidence>
<dbReference type="RefSeq" id="WP_371438251.1">
    <property type="nucleotide sequence ID" value="NZ_JBHSRS010000077.1"/>
</dbReference>
<keyword evidence="1" id="KW-0732">Signal</keyword>
<keyword evidence="3" id="KW-1185">Reference proteome</keyword>
<accession>A0ABW1U086</accession>